<reference evidence="4 5" key="1">
    <citation type="submission" date="2016-03" db="EMBL/GenBank/DDBJ databases">
        <title>How can Kluyveromyces marxianus grow so fast - potential evolutionary course in Saccharomyces Complex revealed by comparative genomics.</title>
        <authorList>
            <person name="Mo W."/>
            <person name="Lu W."/>
            <person name="Yang X."/>
            <person name="Qi J."/>
            <person name="Lv H."/>
        </authorList>
    </citation>
    <scope>NUCLEOTIDE SEQUENCE [LARGE SCALE GENOMIC DNA]</scope>
    <source>
        <strain evidence="4 5">FIM1</strain>
    </source>
</reference>
<dbReference type="PROSITE" id="PS51083">
    <property type="entry name" value="ZF_HIT"/>
    <property type="match status" value="1"/>
</dbReference>
<evidence type="ECO:0000313" key="5">
    <source>
        <dbReference type="Proteomes" id="UP000422736"/>
    </source>
</evidence>
<evidence type="ECO:0000313" key="4">
    <source>
        <dbReference type="EMBL" id="QGN15559.1"/>
    </source>
</evidence>
<dbReference type="Gene3D" id="3.30.60.190">
    <property type="match status" value="1"/>
</dbReference>
<gene>
    <name evidence="4" type="primary">HIT1</name>
    <name evidence="4" type="ORF">FIM1_2250</name>
</gene>
<dbReference type="Proteomes" id="UP000422736">
    <property type="component" value="Chromosome 3"/>
</dbReference>
<sequence length="154" mass="17855">MVKCEVCQENEACYKCPKTKVRYCSLKCYKNIKPEVTSNSDKSDKVVGAIEPPQEPNSVTETEHKKLDKYQYAVEDARIRELLRHNTVKFHLDKVYRILSVNSIGETTDSSMTEDMKRELAVDYLNTLRTGGIHCNEAIEEFCQVFLELLRERN</sequence>
<keyword evidence="1" id="KW-0863">Zinc-finger</keyword>
<feature type="domain" description="HIT-type" evidence="3">
    <location>
        <begin position="4"/>
        <end position="38"/>
    </location>
</feature>
<organism evidence="4 5">
    <name type="scientific">Kluyveromyces marxianus</name>
    <name type="common">Yeast</name>
    <name type="synonym">Candida kefyr</name>
    <dbReference type="NCBI Taxonomy" id="4911"/>
    <lineage>
        <taxon>Eukaryota</taxon>
        <taxon>Fungi</taxon>
        <taxon>Dikarya</taxon>
        <taxon>Ascomycota</taxon>
        <taxon>Saccharomycotina</taxon>
        <taxon>Saccharomycetes</taxon>
        <taxon>Saccharomycetales</taxon>
        <taxon>Saccharomycetaceae</taxon>
        <taxon>Kluyveromyces</taxon>
    </lineage>
</organism>
<evidence type="ECO:0000256" key="2">
    <source>
        <dbReference type="SAM" id="MobiDB-lite"/>
    </source>
</evidence>
<reference evidence="4 5" key="2">
    <citation type="submission" date="2019-11" db="EMBL/GenBank/DDBJ databases">
        <authorList>
            <person name="Lu H."/>
        </authorList>
    </citation>
    <scope>NUCLEOTIDE SEQUENCE [LARGE SCALE GENOMIC DNA]</scope>
    <source>
        <strain evidence="4 5">FIM1</strain>
    </source>
</reference>
<keyword evidence="5" id="KW-1185">Reference proteome</keyword>
<accession>A0ABX6ETA1</accession>
<evidence type="ECO:0000256" key="1">
    <source>
        <dbReference type="PROSITE-ProRule" id="PRU00453"/>
    </source>
</evidence>
<keyword evidence="1" id="KW-0862">Zinc</keyword>
<dbReference type="SUPFAM" id="SSF144232">
    <property type="entry name" value="HIT/MYND zinc finger-like"/>
    <property type="match status" value="1"/>
</dbReference>
<dbReference type="EMBL" id="CP015056">
    <property type="protein sequence ID" value="QGN15559.1"/>
    <property type="molecule type" value="Genomic_DNA"/>
</dbReference>
<dbReference type="CDD" id="cd23024">
    <property type="entry name" value="zf-HIT_ZNHIT2-3"/>
    <property type="match status" value="1"/>
</dbReference>
<dbReference type="InterPro" id="IPR007529">
    <property type="entry name" value="Znf_HIT"/>
</dbReference>
<proteinExistence type="predicted"/>
<dbReference type="InterPro" id="IPR040722">
    <property type="entry name" value="Hit1_C"/>
</dbReference>
<keyword evidence="1" id="KW-0479">Metal-binding</keyword>
<dbReference type="Pfam" id="PF04438">
    <property type="entry name" value="zf-HIT"/>
    <property type="match status" value="1"/>
</dbReference>
<dbReference type="Pfam" id="PF18268">
    <property type="entry name" value="Hit1_C"/>
    <property type="match status" value="1"/>
</dbReference>
<protein>
    <submittedName>
        <fullName evidence="4">Protein HIT1</fullName>
    </submittedName>
</protein>
<evidence type="ECO:0000259" key="3">
    <source>
        <dbReference type="PROSITE" id="PS51083"/>
    </source>
</evidence>
<name>A0ABX6ETA1_KLUMA</name>
<dbReference type="Gene3D" id="1.20.1440.260">
    <property type="match status" value="1"/>
</dbReference>
<feature type="region of interest" description="Disordered" evidence="2">
    <location>
        <begin position="37"/>
        <end position="64"/>
    </location>
</feature>